<gene>
    <name evidence="12" type="ORF">A2160_04890</name>
</gene>
<comment type="subcellular location">
    <subcellularLocation>
        <location evidence="1">Cell membrane</location>
        <topology evidence="1">Multi-pass membrane protein</topology>
    </subcellularLocation>
    <subcellularLocation>
        <location evidence="9">Membrane</location>
        <topology evidence="9">Multi-pass membrane protein</topology>
    </subcellularLocation>
</comment>
<evidence type="ECO:0000256" key="7">
    <source>
        <dbReference type="ARBA" id="ARBA00023136"/>
    </source>
</evidence>
<feature type="transmembrane region" description="Helical" evidence="10">
    <location>
        <begin position="165"/>
        <end position="187"/>
    </location>
</feature>
<feature type="transmembrane region" description="Helical" evidence="10">
    <location>
        <begin position="102"/>
        <end position="121"/>
    </location>
</feature>
<keyword evidence="6 10" id="KW-1133">Transmembrane helix</keyword>
<dbReference type="InterPro" id="IPR028055">
    <property type="entry name" value="YidC/Oxa/ALB_C"/>
</dbReference>
<comment type="similarity">
    <text evidence="9">Belongs to the OXA1/ALB3/YidC family.</text>
</comment>
<proteinExistence type="inferred from homology"/>
<evidence type="ECO:0000259" key="11">
    <source>
        <dbReference type="Pfam" id="PF02096"/>
    </source>
</evidence>
<dbReference type="NCBIfam" id="TIGR03592">
    <property type="entry name" value="yidC_oxa1_cterm"/>
    <property type="match status" value="1"/>
</dbReference>
<dbReference type="GO" id="GO:0005886">
    <property type="term" value="C:plasma membrane"/>
    <property type="evidence" value="ECO:0007669"/>
    <property type="project" value="UniProtKB-SubCell"/>
</dbReference>
<evidence type="ECO:0000256" key="6">
    <source>
        <dbReference type="ARBA" id="ARBA00022989"/>
    </source>
</evidence>
<keyword evidence="8" id="KW-0143">Chaperone</keyword>
<dbReference type="GO" id="GO:0051205">
    <property type="term" value="P:protein insertion into membrane"/>
    <property type="evidence" value="ECO:0007669"/>
    <property type="project" value="TreeGrafter"/>
</dbReference>
<dbReference type="Pfam" id="PF02096">
    <property type="entry name" value="60KD_IMP"/>
    <property type="match status" value="1"/>
</dbReference>
<dbReference type="InterPro" id="IPR047196">
    <property type="entry name" value="YidC_ALB_C"/>
</dbReference>
<dbReference type="EMBL" id="MEZK01000017">
    <property type="protein sequence ID" value="OGD62767.1"/>
    <property type="molecule type" value="Genomic_DNA"/>
</dbReference>
<evidence type="ECO:0000256" key="9">
    <source>
        <dbReference type="RuleBase" id="RU003945"/>
    </source>
</evidence>
<dbReference type="GO" id="GO:0015031">
    <property type="term" value="P:protein transport"/>
    <property type="evidence" value="ECO:0007669"/>
    <property type="project" value="UniProtKB-KW"/>
</dbReference>
<name>A0A1F5E5T1_9BACT</name>
<sequence>MILTDLWNLLLFQPLVNGLILLYQLLGQNLGLAIIALTVILRLLLSPLLLPSLKTAQKMKELQPHLEKLKKKHANDKQALAAAQLALYKEHGANPAAGCLPWIIQIIVLIALYNAFNQILAGKEDMLDQLNKLLYQPLRLSADTVFNTSFFYLNLTKPDLISLPFALNLGFFTLDKIPGIFLIGAAITQFYSSKIMMPQTVAAQKLAKKTPKKEDDMATAMQQQMLYLMPIMTIVIGFSFPSGLVLYWLALSLAMLGQQLLINKQTGVKKHG</sequence>
<feature type="transmembrane region" description="Helical" evidence="10">
    <location>
        <begin position="226"/>
        <end position="250"/>
    </location>
</feature>
<dbReference type="GO" id="GO:0032977">
    <property type="term" value="F:membrane insertase activity"/>
    <property type="evidence" value="ECO:0007669"/>
    <property type="project" value="InterPro"/>
</dbReference>
<evidence type="ECO:0000256" key="3">
    <source>
        <dbReference type="ARBA" id="ARBA00022475"/>
    </source>
</evidence>
<feature type="transmembrane region" description="Helical" evidence="10">
    <location>
        <begin position="30"/>
        <end position="50"/>
    </location>
</feature>
<dbReference type="PANTHER" id="PTHR12428:SF65">
    <property type="entry name" value="CYTOCHROME C OXIDASE ASSEMBLY PROTEIN COX18, MITOCHONDRIAL"/>
    <property type="match status" value="1"/>
</dbReference>
<dbReference type="STRING" id="1797457.A2160_04890"/>
<dbReference type="InterPro" id="IPR001708">
    <property type="entry name" value="YidC/ALB3/OXA1/COX18"/>
</dbReference>
<feature type="transmembrane region" description="Helical" evidence="10">
    <location>
        <begin position="6"/>
        <end position="23"/>
    </location>
</feature>
<accession>A0A1F5E5T1</accession>
<evidence type="ECO:0000313" key="12">
    <source>
        <dbReference type="EMBL" id="OGD62767.1"/>
    </source>
</evidence>
<keyword evidence="5" id="KW-0653">Protein transport</keyword>
<keyword evidence="3" id="KW-1003">Cell membrane</keyword>
<dbReference type="PANTHER" id="PTHR12428">
    <property type="entry name" value="OXA1"/>
    <property type="match status" value="1"/>
</dbReference>
<organism evidence="12 13">
    <name type="scientific">Candidatus Beckwithbacteria bacterium RBG_13_42_9</name>
    <dbReference type="NCBI Taxonomy" id="1797457"/>
    <lineage>
        <taxon>Bacteria</taxon>
        <taxon>Candidatus Beckwithiibacteriota</taxon>
    </lineage>
</organism>
<keyword evidence="2" id="KW-0813">Transport</keyword>
<evidence type="ECO:0000256" key="5">
    <source>
        <dbReference type="ARBA" id="ARBA00022927"/>
    </source>
</evidence>
<comment type="caution">
    <text evidence="12">The sequence shown here is derived from an EMBL/GenBank/DDBJ whole genome shotgun (WGS) entry which is preliminary data.</text>
</comment>
<evidence type="ECO:0000256" key="2">
    <source>
        <dbReference type="ARBA" id="ARBA00022448"/>
    </source>
</evidence>
<evidence type="ECO:0000256" key="8">
    <source>
        <dbReference type="ARBA" id="ARBA00023186"/>
    </source>
</evidence>
<feature type="domain" description="Membrane insertase YidC/Oxa/ALB C-terminal" evidence="11">
    <location>
        <begin position="31"/>
        <end position="264"/>
    </location>
</feature>
<dbReference type="CDD" id="cd20070">
    <property type="entry name" value="5TM_YidC_Alb3"/>
    <property type="match status" value="1"/>
</dbReference>
<dbReference type="Proteomes" id="UP000177006">
    <property type="component" value="Unassembled WGS sequence"/>
</dbReference>
<evidence type="ECO:0000256" key="10">
    <source>
        <dbReference type="SAM" id="Phobius"/>
    </source>
</evidence>
<evidence type="ECO:0000313" key="13">
    <source>
        <dbReference type="Proteomes" id="UP000177006"/>
    </source>
</evidence>
<evidence type="ECO:0000256" key="1">
    <source>
        <dbReference type="ARBA" id="ARBA00004651"/>
    </source>
</evidence>
<evidence type="ECO:0000256" key="4">
    <source>
        <dbReference type="ARBA" id="ARBA00022692"/>
    </source>
</evidence>
<dbReference type="AlphaFoldDB" id="A0A1F5E5T1"/>
<protein>
    <recommendedName>
        <fullName evidence="11">Membrane insertase YidC/Oxa/ALB C-terminal domain-containing protein</fullName>
    </recommendedName>
</protein>
<reference evidence="12 13" key="1">
    <citation type="journal article" date="2016" name="Nat. Commun.">
        <title>Thousands of microbial genomes shed light on interconnected biogeochemical processes in an aquifer system.</title>
        <authorList>
            <person name="Anantharaman K."/>
            <person name="Brown C.T."/>
            <person name="Hug L.A."/>
            <person name="Sharon I."/>
            <person name="Castelle C.J."/>
            <person name="Probst A.J."/>
            <person name="Thomas B.C."/>
            <person name="Singh A."/>
            <person name="Wilkins M.J."/>
            <person name="Karaoz U."/>
            <person name="Brodie E.L."/>
            <person name="Williams K.H."/>
            <person name="Hubbard S.S."/>
            <person name="Banfield J.F."/>
        </authorList>
    </citation>
    <scope>NUCLEOTIDE SEQUENCE [LARGE SCALE GENOMIC DNA]</scope>
</reference>
<keyword evidence="7 10" id="KW-0472">Membrane</keyword>
<keyword evidence="4 9" id="KW-0812">Transmembrane</keyword>